<keyword evidence="3" id="KW-1185">Reference proteome</keyword>
<feature type="transmembrane region" description="Helical" evidence="1">
    <location>
        <begin position="69"/>
        <end position="91"/>
    </location>
</feature>
<evidence type="ECO:0000313" key="3">
    <source>
        <dbReference type="Proteomes" id="UP001230156"/>
    </source>
</evidence>
<dbReference type="EMBL" id="JAUYVI010000003">
    <property type="protein sequence ID" value="MDQ7248120.1"/>
    <property type="molecule type" value="Genomic_DNA"/>
</dbReference>
<sequence length="92" mass="9614">MVTPAALQPMSDSLLGRIMAQALQIDPAVFEQAPTLCSAAETVAAVPNPVAVVQPSAEPSPVWYRTPVAVIPIAAAAFIIGNVLMMVPWSVF</sequence>
<protein>
    <submittedName>
        <fullName evidence="2">Uncharacterized protein</fullName>
    </submittedName>
</protein>
<keyword evidence="1" id="KW-0472">Membrane</keyword>
<keyword evidence="1" id="KW-1133">Transmembrane helix</keyword>
<dbReference type="Proteomes" id="UP001230156">
    <property type="component" value="Unassembled WGS sequence"/>
</dbReference>
<gene>
    <name evidence="2" type="ORF">Q8A70_10610</name>
</gene>
<organism evidence="2 3">
    <name type="scientific">Dongia sedimenti</name>
    <dbReference type="NCBI Taxonomy" id="3064282"/>
    <lineage>
        <taxon>Bacteria</taxon>
        <taxon>Pseudomonadati</taxon>
        <taxon>Pseudomonadota</taxon>
        <taxon>Alphaproteobacteria</taxon>
        <taxon>Rhodospirillales</taxon>
        <taxon>Dongiaceae</taxon>
        <taxon>Dongia</taxon>
    </lineage>
</organism>
<comment type="caution">
    <text evidence="2">The sequence shown here is derived from an EMBL/GenBank/DDBJ whole genome shotgun (WGS) entry which is preliminary data.</text>
</comment>
<accession>A0ABU0YK70</accession>
<proteinExistence type="predicted"/>
<evidence type="ECO:0000256" key="1">
    <source>
        <dbReference type="SAM" id="Phobius"/>
    </source>
</evidence>
<dbReference type="RefSeq" id="WP_379955565.1">
    <property type="nucleotide sequence ID" value="NZ_JAUYVI010000003.1"/>
</dbReference>
<keyword evidence="1" id="KW-0812">Transmembrane</keyword>
<evidence type="ECO:0000313" key="2">
    <source>
        <dbReference type="EMBL" id="MDQ7248120.1"/>
    </source>
</evidence>
<reference evidence="3" key="1">
    <citation type="submission" date="2023-08" db="EMBL/GenBank/DDBJ databases">
        <title>Rhodospirillaceae gen. nov., a novel taxon isolated from the Yangtze River Yuezi River estuary sludge.</title>
        <authorList>
            <person name="Ruan L."/>
        </authorList>
    </citation>
    <scope>NUCLEOTIDE SEQUENCE [LARGE SCALE GENOMIC DNA]</scope>
    <source>
        <strain evidence="3">R-7</strain>
    </source>
</reference>
<name>A0ABU0YK70_9PROT</name>